<protein>
    <submittedName>
        <fullName evidence="1">Uncharacterized protein</fullName>
    </submittedName>
</protein>
<evidence type="ECO:0000313" key="2">
    <source>
        <dbReference type="Proteomes" id="UP000007953"/>
    </source>
</evidence>
<keyword evidence="1" id="KW-0614">Plasmid</keyword>
<evidence type="ECO:0000313" key="1">
    <source>
        <dbReference type="EMBL" id="AEG71142.1"/>
    </source>
</evidence>
<dbReference type="HOGENOM" id="CLU_2719447_0_0_4"/>
<sequence>MGGTIPCRCAGRPMRGIHLRTRLRGAGGLPLRSVMRLAGYGHASGSQTLQATALAHRPEPGPAPWMHTGMTS</sequence>
<proteinExistence type="predicted"/>
<organism evidence="1 2">
    <name type="scientific">Ralstonia solanacearum (strain Po82)</name>
    <dbReference type="NCBI Taxonomy" id="1031711"/>
    <lineage>
        <taxon>Bacteria</taxon>
        <taxon>Pseudomonadati</taxon>
        <taxon>Pseudomonadota</taxon>
        <taxon>Betaproteobacteria</taxon>
        <taxon>Burkholderiales</taxon>
        <taxon>Burkholderiaceae</taxon>
        <taxon>Ralstonia</taxon>
        <taxon>Ralstonia solanacearum species complex</taxon>
    </lineage>
</organism>
<dbReference type="AlphaFoldDB" id="F6G9Q7"/>
<dbReference type="KEGG" id="rsn:RSPO_m00503"/>
<reference evidence="1 2" key="1">
    <citation type="journal article" date="2011" name="J. Bacteriol.">
        <title>Complete genome sequence of the plant pathogen Ralstonia solanacearum strain Po82.</title>
        <authorList>
            <person name="Xu J."/>
            <person name="Zheng H.J."/>
            <person name="Liu L."/>
            <person name="Pan Z.C."/>
            <person name="Prior P."/>
            <person name="Tang B."/>
            <person name="Xu J.S."/>
            <person name="Zhang H."/>
            <person name="Tian Q."/>
            <person name="Zhang L.Q."/>
            <person name="Feng J."/>
        </authorList>
    </citation>
    <scope>NUCLEOTIDE SEQUENCE [LARGE SCALE GENOMIC DNA]</scope>
    <source>
        <strain evidence="2">Po82</strain>
    </source>
</reference>
<dbReference type="EMBL" id="CP002820">
    <property type="protein sequence ID" value="AEG71142.1"/>
    <property type="molecule type" value="Genomic_DNA"/>
</dbReference>
<geneLocation type="plasmid" evidence="2"/>
<accession>F6G9Q7</accession>
<dbReference type="Proteomes" id="UP000007953">
    <property type="component" value="Plasmid megaplasmid"/>
</dbReference>
<gene>
    <name evidence="1" type="ordered locus">RSPO_m00503</name>
</gene>
<name>F6G9Q7_RALS8</name>